<name>A0A2V1P627_9RHOB</name>
<organism evidence="3 4">
    <name type="scientific">Salibaculum griseiflavum</name>
    <dbReference type="NCBI Taxonomy" id="1914409"/>
    <lineage>
        <taxon>Bacteria</taxon>
        <taxon>Pseudomonadati</taxon>
        <taxon>Pseudomonadota</taxon>
        <taxon>Alphaproteobacteria</taxon>
        <taxon>Rhodobacterales</taxon>
        <taxon>Roseobacteraceae</taxon>
        <taxon>Salibaculum</taxon>
    </lineage>
</organism>
<reference evidence="4" key="1">
    <citation type="submission" date="2018-05" db="EMBL/GenBank/DDBJ databases">
        <authorList>
            <person name="Du Z."/>
            <person name="Wang X."/>
        </authorList>
    </citation>
    <scope>NUCLEOTIDE SEQUENCE [LARGE SCALE GENOMIC DNA]</scope>
    <source>
        <strain evidence="4">WDS4C29</strain>
    </source>
</reference>
<proteinExistence type="predicted"/>
<dbReference type="OrthoDB" id="58662at2"/>
<dbReference type="EMBL" id="QETF01000006">
    <property type="protein sequence ID" value="PWG17248.1"/>
    <property type="molecule type" value="Genomic_DNA"/>
</dbReference>
<evidence type="ECO:0000313" key="3">
    <source>
        <dbReference type="EMBL" id="PWG17248.1"/>
    </source>
</evidence>
<sequence>MRPAVIACIAALLSPGAGLADEIVSASYFGPTDRYPHGVFGDPVEWGGLTMTLEDGRSVRLTLPSDHVFEDLAPRLADLDGDGDAEVVVIETDMAAGAAIAIYDSTGKLVETDHIGTPNRWLAIAGIADLDGDGRIEIAYVDRPHLARVLRVIEVGPGWTLADEAAAPGHSNHRFGVDRIEGGVFDCGTGPEIFTADAAWSRVLATRLEGRALIRRDIGPYTDPDSLTCR</sequence>
<keyword evidence="4" id="KW-1185">Reference proteome</keyword>
<feature type="chain" id="PRO_5015944183" description="VCBS repeat-containing protein" evidence="2">
    <location>
        <begin position="21"/>
        <end position="230"/>
    </location>
</feature>
<evidence type="ECO:0008006" key="5">
    <source>
        <dbReference type="Google" id="ProtNLM"/>
    </source>
</evidence>
<keyword evidence="1 2" id="KW-0732">Signal</keyword>
<evidence type="ECO:0000256" key="2">
    <source>
        <dbReference type="SAM" id="SignalP"/>
    </source>
</evidence>
<feature type="signal peptide" evidence="2">
    <location>
        <begin position="1"/>
        <end position="20"/>
    </location>
</feature>
<gene>
    <name evidence="3" type="ORF">DFK10_07625</name>
</gene>
<dbReference type="SUPFAM" id="SSF69318">
    <property type="entry name" value="Integrin alpha N-terminal domain"/>
    <property type="match status" value="1"/>
</dbReference>
<accession>A0A2V1P627</accession>
<dbReference type="AlphaFoldDB" id="A0A2V1P627"/>
<dbReference type="InterPro" id="IPR013517">
    <property type="entry name" value="FG-GAP"/>
</dbReference>
<evidence type="ECO:0000313" key="4">
    <source>
        <dbReference type="Proteomes" id="UP000245293"/>
    </source>
</evidence>
<evidence type="ECO:0000256" key="1">
    <source>
        <dbReference type="ARBA" id="ARBA00022729"/>
    </source>
</evidence>
<dbReference type="RefSeq" id="WP_109388264.1">
    <property type="nucleotide sequence ID" value="NZ_QETF01000006.1"/>
</dbReference>
<dbReference type="Proteomes" id="UP000245293">
    <property type="component" value="Unassembled WGS sequence"/>
</dbReference>
<dbReference type="InterPro" id="IPR028994">
    <property type="entry name" value="Integrin_alpha_N"/>
</dbReference>
<dbReference type="Pfam" id="PF13517">
    <property type="entry name" value="FG-GAP_3"/>
    <property type="match status" value="1"/>
</dbReference>
<protein>
    <recommendedName>
        <fullName evidence="5">VCBS repeat-containing protein</fullName>
    </recommendedName>
</protein>
<comment type="caution">
    <text evidence="3">The sequence shown here is derived from an EMBL/GenBank/DDBJ whole genome shotgun (WGS) entry which is preliminary data.</text>
</comment>